<feature type="region of interest" description="Disordered" evidence="2">
    <location>
        <begin position="72"/>
        <end position="92"/>
    </location>
</feature>
<dbReference type="Gene3D" id="1.10.1130.10">
    <property type="entry name" value="Flavocytochrome C3, Chain A"/>
    <property type="match status" value="1"/>
</dbReference>
<dbReference type="SUPFAM" id="SSF48695">
    <property type="entry name" value="Multiheme cytochromes"/>
    <property type="match status" value="1"/>
</dbReference>
<feature type="compositionally biased region" description="Basic and acidic residues" evidence="2">
    <location>
        <begin position="79"/>
        <end position="92"/>
    </location>
</feature>
<dbReference type="PANTHER" id="PTHR35038">
    <property type="entry name" value="DISSIMILATORY SULFITE REDUCTASE SIRA"/>
    <property type="match status" value="1"/>
</dbReference>
<accession>A0A7W0CBN8</accession>
<evidence type="ECO:0000313" key="5">
    <source>
        <dbReference type="EMBL" id="MBA2882793.1"/>
    </source>
</evidence>
<evidence type="ECO:0000256" key="2">
    <source>
        <dbReference type="SAM" id="MobiDB-lite"/>
    </source>
</evidence>
<sequence>MGILQFHSMIKQKILTLSTIQVFILVCCAIMPLTFYSEARAENSLLQESNWFVEMDRFSDSAHTGINCEECHGTMTENDSEHPDPEDPDYLKTDPKRNFDYQLCEKCHKKTYERYKKGEHAKALEEEKKTGDVSETGHAPTCGDCHSAHYAPAHLSRTQIGMNMTETCGECHTSQKKSYLKNFHGKTAVYLENERSAYCTDCHGAHECISLEEETKALNACRRCHPEAEKAFTNVIIHESQAEVEKKSDSKRQSLKIVYVMGSISLIFVVALLTLLYSHSFLLLLRKIHEKLRKH</sequence>
<dbReference type="InterPro" id="IPR023155">
    <property type="entry name" value="Cyt_c-552/4"/>
</dbReference>
<gene>
    <name evidence="5" type="ORF">HNR65_003148</name>
</gene>
<dbReference type="Gene3D" id="1.10.780.10">
    <property type="entry name" value="Hydroxylamine Oxidoreductase, Chain A, domain 1"/>
    <property type="match status" value="1"/>
</dbReference>
<protein>
    <recommendedName>
        <fullName evidence="4">Cytochrome c-552/4 domain-containing protein</fullName>
    </recommendedName>
</protein>
<keyword evidence="1" id="KW-0732">Signal</keyword>
<keyword evidence="3" id="KW-1133">Transmembrane helix</keyword>
<dbReference type="Proteomes" id="UP000525298">
    <property type="component" value="Unassembled WGS sequence"/>
</dbReference>
<proteinExistence type="predicted"/>
<organism evidence="5 6">
    <name type="scientific">Desulfosalsimonas propionicica</name>
    <dbReference type="NCBI Taxonomy" id="332175"/>
    <lineage>
        <taxon>Bacteria</taxon>
        <taxon>Pseudomonadati</taxon>
        <taxon>Thermodesulfobacteriota</taxon>
        <taxon>Desulfobacteria</taxon>
        <taxon>Desulfobacterales</taxon>
        <taxon>Desulfosalsimonadaceae</taxon>
        <taxon>Desulfosalsimonas</taxon>
    </lineage>
</organism>
<feature type="transmembrane region" description="Helical" evidence="3">
    <location>
        <begin position="14"/>
        <end position="36"/>
    </location>
</feature>
<name>A0A7W0CBN8_9BACT</name>
<evidence type="ECO:0000313" key="6">
    <source>
        <dbReference type="Proteomes" id="UP000525298"/>
    </source>
</evidence>
<dbReference type="AlphaFoldDB" id="A0A7W0CBN8"/>
<comment type="caution">
    <text evidence="5">The sequence shown here is derived from an EMBL/GenBank/DDBJ whole genome shotgun (WGS) entry which is preliminary data.</text>
</comment>
<keyword evidence="3" id="KW-0472">Membrane</keyword>
<keyword evidence="3" id="KW-0812">Transmembrane</keyword>
<dbReference type="Pfam" id="PF13435">
    <property type="entry name" value="Cytochrome_C554"/>
    <property type="match status" value="1"/>
</dbReference>
<dbReference type="EMBL" id="JACDUS010000012">
    <property type="protein sequence ID" value="MBA2882793.1"/>
    <property type="molecule type" value="Genomic_DNA"/>
</dbReference>
<dbReference type="RefSeq" id="WP_181552414.1">
    <property type="nucleotide sequence ID" value="NZ_JACDUS010000012.1"/>
</dbReference>
<dbReference type="InterPro" id="IPR051829">
    <property type="entry name" value="Multiheme_Cytochr_ET"/>
</dbReference>
<dbReference type="InterPro" id="IPR036280">
    <property type="entry name" value="Multihaem_cyt_sf"/>
</dbReference>
<feature type="domain" description="Cytochrome c-552/4" evidence="4">
    <location>
        <begin position="104"/>
        <end position="152"/>
    </location>
</feature>
<reference evidence="5 6" key="1">
    <citation type="submission" date="2020-07" db="EMBL/GenBank/DDBJ databases">
        <title>Genomic Encyclopedia of Type Strains, Phase IV (KMG-IV): sequencing the most valuable type-strain genomes for metagenomic binning, comparative biology and taxonomic classification.</title>
        <authorList>
            <person name="Goeker M."/>
        </authorList>
    </citation>
    <scope>NUCLEOTIDE SEQUENCE [LARGE SCALE GENOMIC DNA]</scope>
    <source>
        <strain evidence="5 6">DSM 17721</strain>
    </source>
</reference>
<evidence type="ECO:0000256" key="3">
    <source>
        <dbReference type="SAM" id="Phobius"/>
    </source>
</evidence>
<evidence type="ECO:0000259" key="4">
    <source>
        <dbReference type="Pfam" id="PF13435"/>
    </source>
</evidence>
<keyword evidence="6" id="KW-1185">Reference proteome</keyword>
<feature type="transmembrane region" description="Helical" evidence="3">
    <location>
        <begin position="257"/>
        <end position="285"/>
    </location>
</feature>
<evidence type="ECO:0000256" key="1">
    <source>
        <dbReference type="ARBA" id="ARBA00022729"/>
    </source>
</evidence>